<dbReference type="PANTHER" id="PTHR43744:SF9">
    <property type="entry name" value="POLYGALACTURONAN_RHAMNOGALACTURONAN TRANSPORT SYSTEM PERMEASE PROTEIN YTCP"/>
    <property type="match status" value="1"/>
</dbReference>
<keyword evidence="4 7" id="KW-0812">Transmembrane</keyword>
<dbReference type="GO" id="GO:0055085">
    <property type="term" value="P:transmembrane transport"/>
    <property type="evidence" value="ECO:0007669"/>
    <property type="project" value="InterPro"/>
</dbReference>
<evidence type="ECO:0000256" key="3">
    <source>
        <dbReference type="ARBA" id="ARBA00022475"/>
    </source>
</evidence>
<dbReference type="OrthoDB" id="3524874at2"/>
<feature type="transmembrane region" description="Helical" evidence="7">
    <location>
        <begin position="188"/>
        <end position="213"/>
    </location>
</feature>
<evidence type="ECO:0000256" key="1">
    <source>
        <dbReference type="ARBA" id="ARBA00004651"/>
    </source>
</evidence>
<dbReference type="InterPro" id="IPR035906">
    <property type="entry name" value="MetI-like_sf"/>
</dbReference>
<keyword evidence="10" id="KW-1185">Reference proteome</keyword>
<evidence type="ECO:0000256" key="6">
    <source>
        <dbReference type="ARBA" id="ARBA00023136"/>
    </source>
</evidence>
<evidence type="ECO:0000256" key="5">
    <source>
        <dbReference type="ARBA" id="ARBA00022989"/>
    </source>
</evidence>
<evidence type="ECO:0000313" key="10">
    <source>
        <dbReference type="Proteomes" id="UP000237061"/>
    </source>
</evidence>
<organism evidence="9 10">
    <name type="scientific">Arthrobacter glacialis</name>
    <dbReference type="NCBI Taxonomy" id="1664"/>
    <lineage>
        <taxon>Bacteria</taxon>
        <taxon>Bacillati</taxon>
        <taxon>Actinomycetota</taxon>
        <taxon>Actinomycetes</taxon>
        <taxon>Micrococcales</taxon>
        <taxon>Micrococcaceae</taxon>
        <taxon>Arthrobacter</taxon>
    </lineage>
</organism>
<keyword evidence="3" id="KW-1003">Cell membrane</keyword>
<feature type="transmembrane region" description="Helical" evidence="7">
    <location>
        <begin position="146"/>
        <end position="167"/>
    </location>
</feature>
<comment type="similarity">
    <text evidence="7">Belongs to the binding-protein-dependent transport system permease family.</text>
</comment>
<name>A0A2S4A1V5_ARTGL</name>
<keyword evidence="5 7" id="KW-1133">Transmembrane helix</keyword>
<evidence type="ECO:0000256" key="4">
    <source>
        <dbReference type="ARBA" id="ARBA00022692"/>
    </source>
</evidence>
<feature type="transmembrane region" description="Helical" evidence="7">
    <location>
        <begin position="263"/>
        <end position="282"/>
    </location>
</feature>
<evidence type="ECO:0000256" key="2">
    <source>
        <dbReference type="ARBA" id="ARBA00022448"/>
    </source>
</evidence>
<dbReference type="CDD" id="cd06261">
    <property type="entry name" value="TM_PBP2"/>
    <property type="match status" value="1"/>
</dbReference>
<dbReference type="Proteomes" id="UP000237061">
    <property type="component" value="Unassembled WGS sequence"/>
</dbReference>
<dbReference type="Gene3D" id="1.10.3720.10">
    <property type="entry name" value="MetI-like"/>
    <property type="match status" value="1"/>
</dbReference>
<reference evidence="9 10" key="1">
    <citation type="submission" date="2018-01" db="EMBL/GenBank/DDBJ databases">
        <title>Arthrobacter sp. nov., from glaciers in China.</title>
        <authorList>
            <person name="Liu Q."/>
            <person name="Xin Y.-H."/>
        </authorList>
    </citation>
    <scope>NUCLEOTIDE SEQUENCE [LARGE SCALE GENOMIC DNA]</scope>
    <source>
        <strain evidence="9 10">HLT2-12-2</strain>
    </source>
</reference>
<protein>
    <submittedName>
        <fullName evidence="9">ABC transporter permease</fullName>
    </submittedName>
</protein>
<evidence type="ECO:0000256" key="7">
    <source>
        <dbReference type="RuleBase" id="RU363032"/>
    </source>
</evidence>
<dbReference type="InterPro" id="IPR000515">
    <property type="entry name" value="MetI-like"/>
</dbReference>
<dbReference type="RefSeq" id="WP_103464075.1">
    <property type="nucleotide sequence ID" value="NZ_PPXB01000001.1"/>
</dbReference>
<comment type="subcellular location">
    <subcellularLocation>
        <location evidence="1 7">Cell membrane</location>
        <topology evidence="1 7">Multi-pass membrane protein</topology>
    </subcellularLocation>
</comment>
<keyword evidence="6 7" id="KW-0472">Membrane</keyword>
<feature type="transmembrane region" description="Helical" evidence="7">
    <location>
        <begin position="80"/>
        <end position="103"/>
    </location>
</feature>
<evidence type="ECO:0000313" key="9">
    <source>
        <dbReference type="EMBL" id="POH75418.1"/>
    </source>
</evidence>
<feature type="domain" description="ABC transmembrane type-1" evidence="8">
    <location>
        <begin position="80"/>
        <end position="282"/>
    </location>
</feature>
<dbReference type="EMBL" id="PPXC01000001">
    <property type="protein sequence ID" value="POH75418.1"/>
    <property type="molecule type" value="Genomic_DNA"/>
</dbReference>
<feature type="transmembrane region" description="Helical" evidence="7">
    <location>
        <begin position="21"/>
        <end position="44"/>
    </location>
</feature>
<dbReference type="PROSITE" id="PS50928">
    <property type="entry name" value="ABC_TM1"/>
    <property type="match status" value="1"/>
</dbReference>
<dbReference type="PANTHER" id="PTHR43744">
    <property type="entry name" value="ABC TRANSPORTER PERMEASE PROTEIN MG189-RELATED-RELATED"/>
    <property type="match status" value="1"/>
</dbReference>
<evidence type="ECO:0000259" key="8">
    <source>
        <dbReference type="PROSITE" id="PS50928"/>
    </source>
</evidence>
<dbReference type="AlphaFoldDB" id="A0A2S4A1V5"/>
<proteinExistence type="inferred from homology"/>
<keyword evidence="2 7" id="KW-0813">Transport</keyword>
<dbReference type="SUPFAM" id="SSF161098">
    <property type="entry name" value="MetI-like"/>
    <property type="match status" value="1"/>
</dbReference>
<dbReference type="Pfam" id="PF00528">
    <property type="entry name" value="BPD_transp_1"/>
    <property type="match status" value="1"/>
</dbReference>
<sequence>MSRKIIDGMPAPAMGTRLLKGFILLLICAVVIVPFIGIISTSVASPEQVNKAGGFVLFPDSVQWSAYASVLSGGVVTRSLFVSAGITVVGTLLSLTVTSMLGWALSRRSMVGNKFMIMLVLFSLLFTPGMIPTYLMVKQLGMLDSYWALIVPTMVSGFNVIVMRSFFSGIPAELIDAARMDGAGEWQIFRRIALPLSKAVMAVIGLFYAVGYWNSFFNAMLYLSDSAKWPLQLVLRTYVVNGTQLGEADLGALDAVLPPEPSIQMAILVIAIVPILLVYPFLQKHFAKGVMTGAVKG</sequence>
<comment type="caution">
    <text evidence="9">The sequence shown here is derived from an EMBL/GenBank/DDBJ whole genome shotgun (WGS) entry which is preliminary data.</text>
</comment>
<gene>
    <name evidence="9" type="ORF">CVS27_02185</name>
</gene>
<feature type="transmembrane region" description="Helical" evidence="7">
    <location>
        <begin position="115"/>
        <end position="134"/>
    </location>
</feature>
<accession>A0A2S4A1V5</accession>
<dbReference type="GO" id="GO:0005886">
    <property type="term" value="C:plasma membrane"/>
    <property type="evidence" value="ECO:0007669"/>
    <property type="project" value="UniProtKB-SubCell"/>
</dbReference>